<feature type="domain" description="Hemerythrin-like" evidence="1">
    <location>
        <begin position="4"/>
        <end position="138"/>
    </location>
</feature>
<dbReference type="InterPro" id="IPR012312">
    <property type="entry name" value="Hemerythrin-like"/>
</dbReference>
<organism evidence="2 3">
    <name type="scientific">endosymbiont of Lamellibrachia luymesi</name>
    <dbReference type="NCBI Taxonomy" id="2200907"/>
    <lineage>
        <taxon>Bacteria</taxon>
        <taxon>Pseudomonadati</taxon>
        <taxon>Pseudomonadota</taxon>
        <taxon>Gammaproteobacteria</taxon>
        <taxon>sulfur-oxidizing symbionts</taxon>
    </lineage>
</organism>
<evidence type="ECO:0000313" key="3">
    <source>
        <dbReference type="Proteomes" id="UP000255508"/>
    </source>
</evidence>
<dbReference type="GO" id="GO:0005886">
    <property type="term" value="C:plasma membrane"/>
    <property type="evidence" value="ECO:0007669"/>
    <property type="project" value="TreeGrafter"/>
</dbReference>
<dbReference type="AlphaFoldDB" id="A0A370E1H5"/>
<gene>
    <name evidence="2" type="ORF">DIZ79_00350</name>
</gene>
<dbReference type="Proteomes" id="UP000255508">
    <property type="component" value="Unassembled WGS sequence"/>
</dbReference>
<dbReference type="PANTHER" id="PTHR39966">
    <property type="entry name" value="BLL2471 PROTEIN-RELATED"/>
    <property type="match status" value="1"/>
</dbReference>
<protein>
    <submittedName>
        <fullName evidence="2">Purine catabolism protein pucG</fullName>
    </submittedName>
</protein>
<proteinExistence type="predicted"/>
<accession>A0A370E1H5</accession>
<name>A0A370E1H5_9GAMM</name>
<sequence>MSTLLERLHRDHTILRRLLDLLSSQLDAFFAGRESNFDLKIELLDFIEHYAEQIHHPTEDLIFQVAKNRCSEDEELFERIGDQHRDLEALTHRFRETLEGVIQGEVMPREEVEVRGREFVALQRQHIDQEEQEIFPLLEKCLVAEDWESLLAEVPLGEDELFSREGFARFRGLIDFLSDHGNE</sequence>
<dbReference type="Pfam" id="PF01814">
    <property type="entry name" value="Hemerythrin"/>
    <property type="match status" value="1"/>
</dbReference>
<reference evidence="2 3" key="1">
    <citation type="journal article" date="2018" name="ISME J.">
        <title>Endosymbiont genomes yield clues of tubeworm success.</title>
        <authorList>
            <person name="Li Y."/>
            <person name="Liles M.R."/>
            <person name="Halanych K.M."/>
        </authorList>
    </citation>
    <scope>NUCLEOTIDE SEQUENCE [LARGE SCALE GENOMIC DNA]</scope>
    <source>
        <strain evidence="2">A1422</strain>
    </source>
</reference>
<dbReference type="EMBL" id="QFXD01000006">
    <property type="protein sequence ID" value="RDH93518.1"/>
    <property type="molecule type" value="Genomic_DNA"/>
</dbReference>
<dbReference type="PANTHER" id="PTHR39966:SF1">
    <property type="entry name" value="HEMERYTHRIN-LIKE DOMAIN-CONTAINING PROTEIN"/>
    <property type="match status" value="1"/>
</dbReference>
<dbReference type="Gene3D" id="1.20.120.520">
    <property type="entry name" value="nmb1532 protein domain like"/>
    <property type="match status" value="1"/>
</dbReference>
<comment type="caution">
    <text evidence="2">The sequence shown here is derived from an EMBL/GenBank/DDBJ whole genome shotgun (WGS) entry which is preliminary data.</text>
</comment>
<evidence type="ECO:0000313" key="2">
    <source>
        <dbReference type="EMBL" id="RDH93518.1"/>
    </source>
</evidence>
<evidence type="ECO:0000259" key="1">
    <source>
        <dbReference type="Pfam" id="PF01814"/>
    </source>
</evidence>